<dbReference type="HOGENOM" id="CLU_600139_0_0_1"/>
<evidence type="ECO:0000256" key="3">
    <source>
        <dbReference type="SAM" id="SignalP"/>
    </source>
</evidence>
<feature type="transmembrane region" description="Helical" evidence="2">
    <location>
        <begin position="401"/>
        <end position="419"/>
    </location>
</feature>
<feature type="region of interest" description="Disordered" evidence="1">
    <location>
        <begin position="432"/>
        <end position="457"/>
    </location>
</feature>
<gene>
    <name evidence="4" type="ORF">SPOG_01554</name>
</gene>
<sequence>MLLHFGLSALLLAGTALASMPYNSTGASYGNGKDDVNKKKPVKTEGEGGVAFIPPKWFAFCGLLNPSYDESDPAYVELFLKGNANGTVHFRPIFRQDLFQTYKHAIDGVMDYKFLKDLVPKANEDFCYSSLSSDRDLNSTAMAMTANEAGTYCFFGYQEIEPTGNGEAPQPIMNARYKTVDYKQCKPVHRKFLYLSLFSSFVGVYWLVRWLRDTRNFTFTQFLLLVWYSAFLVNHPMKQMLFTYCDLIGQYLGEIFSMFSYLFGDGIERSLFNSLILALSLGLGYLRRSSKKLVFLVVLLGWVQSLFIVVVPLIFPFLFLTKSPKAKPLQLVWLLFSYGYLPTLLIIGKFLAYQKYLKTGRAFDSKYMKIKIFIPLLLLSILVNVKFYLRSVPFFYTTEEIAKTLFGVMYFCLLAFSLNRYGRALKDDKAENSENLQKPLPLYKDDPEMGSPADEKL</sequence>
<evidence type="ECO:0000256" key="1">
    <source>
        <dbReference type="SAM" id="MobiDB-lite"/>
    </source>
</evidence>
<feature type="compositionally biased region" description="Basic and acidic residues" evidence="1">
    <location>
        <begin position="443"/>
        <end position="457"/>
    </location>
</feature>
<evidence type="ECO:0000256" key="2">
    <source>
        <dbReference type="SAM" id="Phobius"/>
    </source>
</evidence>
<name>S9VNW9_SCHCR</name>
<dbReference type="AlphaFoldDB" id="S9VNW9"/>
<feature type="transmembrane region" description="Helical" evidence="2">
    <location>
        <begin position="270"/>
        <end position="286"/>
    </location>
</feature>
<feature type="transmembrane region" description="Helical" evidence="2">
    <location>
        <begin position="372"/>
        <end position="389"/>
    </location>
</feature>
<keyword evidence="5" id="KW-1185">Reference proteome</keyword>
<organism evidence="4 5">
    <name type="scientific">Schizosaccharomyces cryophilus (strain OY26 / ATCC MYA-4695 / CBS 11777 / NBRC 106824 / NRRL Y48691)</name>
    <name type="common">Fission yeast</name>
    <dbReference type="NCBI Taxonomy" id="653667"/>
    <lineage>
        <taxon>Eukaryota</taxon>
        <taxon>Fungi</taxon>
        <taxon>Dikarya</taxon>
        <taxon>Ascomycota</taxon>
        <taxon>Taphrinomycotina</taxon>
        <taxon>Schizosaccharomycetes</taxon>
        <taxon>Schizosaccharomycetales</taxon>
        <taxon>Schizosaccharomycetaceae</taxon>
        <taxon>Schizosaccharomyces</taxon>
    </lineage>
</organism>
<dbReference type="Proteomes" id="UP000015464">
    <property type="component" value="Unassembled WGS sequence"/>
</dbReference>
<dbReference type="OMA" id="MAMTANE"/>
<keyword evidence="2" id="KW-1133">Transmembrane helix</keyword>
<feature type="transmembrane region" description="Helical" evidence="2">
    <location>
        <begin position="215"/>
        <end position="233"/>
    </location>
</feature>
<evidence type="ECO:0000313" key="4">
    <source>
        <dbReference type="EMBL" id="EPY49673.1"/>
    </source>
</evidence>
<feature type="transmembrane region" description="Helical" evidence="2">
    <location>
        <begin position="331"/>
        <end position="352"/>
    </location>
</feature>
<protein>
    <submittedName>
        <fullName evidence="4">Uncharacterized protein</fullName>
    </submittedName>
</protein>
<keyword evidence="2" id="KW-0472">Membrane</keyword>
<feature type="signal peptide" evidence="3">
    <location>
        <begin position="1"/>
        <end position="18"/>
    </location>
</feature>
<dbReference type="GeneID" id="25035882"/>
<dbReference type="OrthoDB" id="5407102at2759"/>
<proteinExistence type="predicted"/>
<feature type="transmembrane region" description="Helical" evidence="2">
    <location>
        <begin position="293"/>
        <end position="319"/>
    </location>
</feature>
<reference evidence="4 5" key="1">
    <citation type="journal article" date="2011" name="Science">
        <title>Comparative functional genomics of the fission yeasts.</title>
        <authorList>
            <person name="Rhind N."/>
            <person name="Chen Z."/>
            <person name="Yassour M."/>
            <person name="Thompson D.A."/>
            <person name="Haas B.J."/>
            <person name="Habib N."/>
            <person name="Wapinski I."/>
            <person name="Roy S."/>
            <person name="Lin M.F."/>
            <person name="Heiman D.I."/>
            <person name="Young S.K."/>
            <person name="Furuya K."/>
            <person name="Guo Y."/>
            <person name="Pidoux A."/>
            <person name="Chen H.M."/>
            <person name="Robbertse B."/>
            <person name="Goldberg J.M."/>
            <person name="Aoki K."/>
            <person name="Bayne E.H."/>
            <person name="Berlin A.M."/>
            <person name="Desjardins C.A."/>
            <person name="Dobbs E."/>
            <person name="Dukaj L."/>
            <person name="Fan L."/>
            <person name="FitzGerald M.G."/>
            <person name="French C."/>
            <person name="Gujja S."/>
            <person name="Hansen K."/>
            <person name="Keifenheim D."/>
            <person name="Levin J.Z."/>
            <person name="Mosher R.A."/>
            <person name="Mueller C.A."/>
            <person name="Pfiffner J."/>
            <person name="Priest M."/>
            <person name="Russ C."/>
            <person name="Smialowska A."/>
            <person name="Swoboda P."/>
            <person name="Sykes S.M."/>
            <person name="Vaughn M."/>
            <person name="Vengrova S."/>
            <person name="Yoder R."/>
            <person name="Zeng Q."/>
            <person name="Allshire R."/>
            <person name="Baulcombe D."/>
            <person name="Birren B.W."/>
            <person name="Brown W."/>
            <person name="Ekwall K."/>
            <person name="Kellis M."/>
            <person name="Leatherwood J."/>
            <person name="Levin H."/>
            <person name="Margalit H."/>
            <person name="Martienssen R."/>
            <person name="Nieduszynski C.A."/>
            <person name="Spatafora J.W."/>
            <person name="Friedman N."/>
            <person name="Dalgaard J.Z."/>
            <person name="Baumann P."/>
            <person name="Niki H."/>
            <person name="Regev A."/>
            <person name="Nusbaum C."/>
        </authorList>
    </citation>
    <scope>NUCLEOTIDE SEQUENCE [LARGE SCALE GENOMIC DNA]</scope>
    <source>
        <strain evidence="5">OY26 / ATCC MYA-4695 / CBS 11777 / NBRC 106824 / NRRL Y48691</strain>
    </source>
</reference>
<evidence type="ECO:0000313" key="5">
    <source>
        <dbReference type="Proteomes" id="UP000015464"/>
    </source>
</evidence>
<dbReference type="EMBL" id="KE546995">
    <property type="protein sequence ID" value="EPY49673.1"/>
    <property type="molecule type" value="Genomic_DNA"/>
</dbReference>
<feature type="chain" id="PRO_5004572216" evidence="3">
    <location>
        <begin position="19"/>
        <end position="457"/>
    </location>
</feature>
<dbReference type="RefSeq" id="XP_013025696.1">
    <property type="nucleotide sequence ID" value="XM_013170242.1"/>
</dbReference>
<feature type="transmembrane region" description="Helical" evidence="2">
    <location>
        <begin position="192"/>
        <end position="208"/>
    </location>
</feature>
<keyword evidence="2" id="KW-0812">Transmembrane</keyword>
<keyword evidence="3" id="KW-0732">Signal</keyword>
<accession>S9VNW9</accession>